<feature type="compositionally biased region" description="Polar residues" evidence="1">
    <location>
        <begin position="96"/>
        <end position="115"/>
    </location>
</feature>
<protein>
    <submittedName>
        <fullName evidence="2">Uncharacterized protein</fullName>
    </submittedName>
</protein>
<dbReference type="Proteomes" id="UP000566819">
    <property type="component" value="Unassembled WGS sequence"/>
</dbReference>
<evidence type="ECO:0000313" key="2">
    <source>
        <dbReference type="EMBL" id="KAF4629998.1"/>
    </source>
</evidence>
<reference evidence="2 3" key="1">
    <citation type="submission" date="2020-03" db="EMBL/GenBank/DDBJ databases">
        <title>Draft Genome Sequence of Cudoniella acicularis.</title>
        <authorList>
            <person name="Buettner E."/>
            <person name="Kellner H."/>
        </authorList>
    </citation>
    <scope>NUCLEOTIDE SEQUENCE [LARGE SCALE GENOMIC DNA]</scope>
    <source>
        <strain evidence="2 3">DSM 108380</strain>
    </source>
</reference>
<feature type="compositionally biased region" description="Acidic residues" evidence="1">
    <location>
        <begin position="43"/>
        <end position="81"/>
    </location>
</feature>
<dbReference type="AlphaFoldDB" id="A0A8H4W0V8"/>
<proteinExistence type="predicted"/>
<accession>A0A8H4W0V8</accession>
<gene>
    <name evidence="2" type="ORF">G7Y89_g8143</name>
</gene>
<sequence length="388" mass="42847">MTGDEIVQETSQSRQAVAIWARDYSLKETADIPSLQSRHLPENDTEDSSEGGLEDGSEDGLDDELVDDLEEGPDDDMEDGLSNDSGSRPKEDLNISFGSSTHAGNNGTTIPNDSKANFVPDKIRSHWQGARQLTIENQHLFGSILLDEKMRKSILRINIEFWLQKINKAPAPRMVAFRKDGSALDTVTVMLMMSWAQIGIQRHDVIRPKSALSSEVDKRISCQAGHRKGTDLVILDIEFSLSGQVKEVALIEYVSGRVLLDTLVTPQAPPELSQLKLEWRRGLIEHLWSRKLDSSGTNTDQTLDVCAVAEALEDSGVTKDSVILVWHSTYYDFTLLSNFLESAGANSPLPSRANCVRLVPHVHANVPPHNGKPFPATLSTISPILFLT</sequence>
<comment type="caution">
    <text evidence="2">The sequence shown here is derived from an EMBL/GenBank/DDBJ whole genome shotgun (WGS) entry which is preliminary data.</text>
</comment>
<dbReference type="EMBL" id="JAAMPI010000601">
    <property type="protein sequence ID" value="KAF4629998.1"/>
    <property type="molecule type" value="Genomic_DNA"/>
</dbReference>
<evidence type="ECO:0000313" key="3">
    <source>
        <dbReference type="Proteomes" id="UP000566819"/>
    </source>
</evidence>
<evidence type="ECO:0000256" key="1">
    <source>
        <dbReference type="SAM" id="MobiDB-lite"/>
    </source>
</evidence>
<name>A0A8H4W0V8_9HELO</name>
<dbReference type="OrthoDB" id="6077919at2759"/>
<feature type="region of interest" description="Disordered" evidence="1">
    <location>
        <begin position="30"/>
        <end position="117"/>
    </location>
</feature>
<organism evidence="2 3">
    <name type="scientific">Cudoniella acicularis</name>
    <dbReference type="NCBI Taxonomy" id="354080"/>
    <lineage>
        <taxon>Eukaryota</taxon>
        <taxon>Fungi</taxon>
        <taxon>Dikarya</taxon>
        <taxon>Ascomycota</taxon>
        <taxon>Pezizomycotina</taxon>
        <taxon>Leotiomycetes</taxon>
        <taxon>Helotiales</taxon>
        <taxon>Tricladiaceae</taxon>
        <taxon>Cudoniella</taxon>
    </lineage>
</organism>
<keyword evidence="3" id="KW-1185">Reference proteome</keyword>